<evidence type="ECO:0000313" key="8">
    <source>
        <dbReference type="Proteomes" id="UP001499841"/>
    </source>
</evidence>
<organism evidence="7 8">
    <name type="scientific">Georgenia daeguensis</name>
    <dbReference type="NCBI Taxonomy" id="908355"/>
    <lineage>
        <taxon>Bacteria</taxon>
        <taxon>Bacillati</taxon>
        <taxon>Actinomycetota</taxon>
        <taxon>Actinomycetes</taxon>
        <taxon>Micrococcales</taxon>
        <taxon>Bogoriellaceae</taxon>
        <taxon>Georgenia</taxon>
    </lineage>
</organism>
<feature type="domain" description="Glycoside hydrolase family 65 N-terminal" evidence="6">
    <location>
        <begin position="16"/>
        <end position="271"/>
    </location>
</feature>
<evidence type="ECO:0000256" key="1">
    <source>
        <dbReference type="ARBA" id="ARBA00006768"/>
    </source>
</evidence>
<dbReference type="InterPro" id="IPR005195">
    <property type="entry name" value="Glyco_hydro_65_M"/>
</dbReference>
<dbReference type="PANTHER" id="PTHR11051">
    <property type="entry name" value="GLYCOSYL HYDROLASE-RELATED"/>
    <property type="match status" value="1"/>
</dbReference>
<dbReference type="Pfam" id="PF03636">
    <property type="entry name" value="Glyco_hydro_65N"/>
    <property type="match status" value="1"/>
</dbReference>
<gene>
    <name evidence="7" type="ORF">GCM10022262_14370</name>
</gene>
<dbReference type="PANTHER" id="PTHR11051:SF13">
    <property type="entry name" value="GLYCOSYL TRANSFERASE"/>
    <property type="match status" value="1"/>
</dbReference>
<dbReference type="Proteomes" id="UP001499841">
    <property type="component" value="Unassembled WGS sequence"/>
</dbReference>
<dbReference type="Gene3D" id="2.70.98.40">
    <property type="entry name" value="Glycoside hydrolase, family 65, N-terminal domain"/>
    <property type="match status" value="1"/>
</dbReference>
<dbReference type="Pfam" id="PF03633">
    <property type="entry name" value="Glyco_hydro_65C"/>
    <property type="match status" value="1"/>
</dbReference>
<evidence type="ECO:0000313" key="7">
    <source>
        <dbReference type="EMBL" id="GAA4287078.1"/>
    </source>
</evidence>
<dbReference type="PIRSF" id="PIRSF036289">
    <property type="entry name" value="Glycosyl_hydrolase_malt_phosph"/>
    <property type="match status" value="1"/>
</dbReference>
<feature type="compositionally biased region" description="Basic and acidic residues" evidence="3">
    <location>
        <begin position="792"/>
        <end position="801"/>
    </location>
</feature>
<dbReference type="InterPro" id="IPR037018">
    <property type="entry name" value="GH65_N"/>
</dbReference>
<evidence type="ECO:0000259" key="6">
    <source>
        <dbReference type="Pfam" id="PF03636"/>
    </source>
</evidence>
<feature type="region of interest" description="Disordered" evidence="3">
    <location>
        <begin position="758"/>
        <end position="801"/>
    </location>
</feature>
<dbReference type="InterPro" id="IPR017045">
    <property type="entry name" value="Malt_Pase/Glycosyl_Hdrlase"/>
</dbReference>
<evidence type="ECO:0000259" key="4">
    <source>
        <dbReference type="Pfam" id="PF03632"/>
    </source>
</evidence>
<name>A0ABP8ET09_9MICO</name>
<dbReference type="RefSeq" id="WP_345039297.1">
    <property type="nucleotide sequence ID" value="NZ_BAABBA010000005.1"/>
</dbReference>
<dbReference type="InterPro" id="IPR005196">
    <property type="entry name" value="Glyco_hydro_65_N"/>
</dbReference>
<dbReference type="Gene3D" id="1.50.10.10">
    <property type="match status" value="1"/>
</dbReference>
<protein>
    <submittedName>
        <fullName evidence="7">Glycoside hydrolase family 65 protein</fullName>
    </submittedName>
</protein>
<keyword evidence="2" id="KW-0326">Glycosidase</keyword>
<feature type="compositionally biased region" description="Pro residues" evidence="3">
    <location>
        <begin position="767"/>
        <end position="778"/>
    </location>
</feature>
<feature type="domain" description="Glycoside hydrolase family 65 central catalytic" evidence="4">
    <location>
        <begin position="328"/>
        <end position="679"/>
    </location>
</feature>
<comment type="caution">
    <text evidence="7">The sequence shown here is derived from an EMBL/GenBank/DDBJ whole genome shotgun (WGS) entry which is preliminary data.</text>
</comment>
<comment type="similarity">
    <text evidence="1">Belongs to the glycosyl hydrolase 65 family.</text>
</comment>
<dbReference type="SUPFAM" id="SSF48208">
    <property type="entry name" value="Six-hairpin glycosidases"/>
    <property type="match status" value="1"/>
</dbReference>
<proteinExistence type="inferred from homology"/>
<keyword evidence="7" id="KW-0378">Hydrolase</keyword>
<dbReference type="Pfam" id="PF03632">
    <property type="entry name" value="Glyco_hydro_65m"/>
    <property type="match status" value="1"/>
</dbReference>
<dbReference type="InterPro" id="IPR012341">
    <property type="entry name" value="6hp_glycosidase-like_sf"/>
</dbReference>
<evidence type="ECO:0000256" key="3">
    <source>
        <dbReference type="SAM" id="MobiDB-lite"/>
    </source>
</evidence>
<sequence>MTGGHADLGRDPWVLRETTLDLEHLGQTESLFALSNGHVGLRGNLDEGEPNAVPGTYVSGVFEHHPLPYPEGGYGYPEDGQAIVNVTNGKLIRLLVDDEPFDVRYGTLTKHERRLDLRAGTLRREVHWTSPAGRPVRIKSTRLVSFAHRAVAAIAYTVEAVEHTRIIIQSELVANEAAPAPDSDDPRVAKALDAPLVAVSQDVEQRGAVLVHRTAQSGLHVAAGMDHDIECPGQYDVENEVRPDWARTSIVTALRPGQKLRVVKYVGYGWSSVRTSTALRDQVAAALTSARYAGWTSLRLSQREYLGDFWEAADVEIEGDELLQQAVRFGLFHVLQSGARAEGRAIGAKGLTGTGYNGHTFWDIEGFVLPVLALTAPEAAAYALRWRASTLPAARDRARTLGLGGASFPWRTIDGAETSAYWPAGTAAFHVNADIARAFDVYRLVTGDTALERDGGLEVLVETARLWVSRGHHDSAGGWHVDGVTGPDEYTAVVDDNVFTNLQAARNLTAAAAACRRHADLAAGLGVTQEELDSWESAAANVHIPYDAELGVHEQCAHFTRYAEWDFEPDGKRYPLLLHAPYVQLYRKQVVKQADLVLAMHWHPDAFTAEEKARNLDYYERRTVRDSSLSACTQAVMCAETGHLDLARDYLHEAALVDLHDLQGTAEHGVHLASLAGAWIGVVAGFGGLREDGDVLRLAPALPTTVDALTFRVRWRGMRLEVRVAEGQVRCAVAGPAGCRMPLRLYGEDVEVGDDAPVVRPLRRPEPLLPPPTQPPGRAPRRINGDGGFDEPVSHEADHLA</sequence>
<dbReference type="GO" id="GO:0016787">
    <property type="term" value="F:hydrolase activity"/>
    <property type="evidence" value="ECO:0007669"/>
    <property type="project" value="UniProtKB-KW"/>
</dbReference>
<evidence type="ECO:0000259" key="5">
    <source>
        <dbReference type="Pfam" id="PF03633"/>
    </source>
</evidence>
<accession>A0ABP8ET09</accession>
<dbReference type="InterPro" id="IPR008928">
    <property type="entry name" value="6-hairpin_glycosidase_sf"/>
</dbReference>
<dbReference type="Gene3D" id="2.60.420.10">
    <property type="entry name" value="Maltose phosphorylase, domain 3"/>
    <property type="match status" value="1"/>
</dbReference>
<dbReference type="InterPro" id="IPR011013">
    <property type="entry name" value="Gal_mutarotase_sf_dom"/>
</dbReference>
<reference evidence="8" key="1">
    <citation type="journal article" date="2019" name="Int. J. Syst. Evol. Microbiol.">
        <title>The Global Catalogue of Microorganisms (GCM) 10K type strain sequencing project: providing services to taxonomists for standard genome sequencing and annotation.</title>
        <authorList>
            <consortium name="The Broad Institute Genomics Platform"/>
            <consortium name="The Broad Institute Genome Sequencing Center for Infectious Disease"/>
            <person name="Wu L."/>
            <person name="Ma J."/>
        </authorList>
    </citation>
    <scope>NUCLEOTIDE SEQUENCE [LARGE SCALE GENOMIC DNA]</scope>
    <source>
        <strain evidence="8">JCM 17459</strain>
    </source>
</reference>
<dbReference type="InterPro" id="IPR005194">
    <property type="entry name" value="Glyco_hydro_65_C"/>
</dbReference>
<feature type="domain" description="Glycoside hydrolase family 65 C-terminal" evidence="5">
    <location>
        <begin position="689"/>
        <end position="752"/>
    </location>
</feature>
<dbReference type="EMBL" id="BAABBA010000005">
    <property type="protein sequence ID" value="GAA4287078.1"/>
    <property type="molecule type" value="Genomic_DNA"/>
</dbReference>
<dbReference type="SUPFAM" id="SSF74650">
    <property type="entry name" value="Galactose mutarotase-like"/>
    <property type="match status" value="1"/>
</dbReference>
<keyword evidence="8" id="KW-1185">Reference proteome</keyword>
<evidence type="ECO:0000256" key="2">
    <source>
        <dbReference type="ARBA" id="ARBA00023295"/>
    </source>
</evidence>